<proteinExistence type="inferred from homology"/>
<evidence type="ECO:0000256" key="4">
    <source>
        <dbReference type="PIRNR" id="PIRNR037489"/>
    </source>
</evidence>
<dbReference type="Gene3D" id="3.40.1390.30">
    <property type="entry name" value="NIF3 (NGG1p interacting factor 3)-like"/>
    <property type="match status" value="1"/>
</dbReference>
<dbReference type="Gene3D" id="3.30.70.120">
    <property type="match status" value="1"/>
</dbReference>
<dbReference type="Pfam" id="PF01784">
    <property type="entry name" value="DUF34_NIF3"/>
    <property type="match status" value="1"/>
</dbReference>
<gene>
    <name evidence="5" type="ORF">GCM10008986_04340</name>
</gene>
<accession>A0ABN1ART4</accession>
<dbReference type="InterPro" id="IPR015867">
    <property type="entry name" value="N-reg_PII/ATP_PRibTrfase_C"/>
</dbReference>
<keyword evidence="3 4" id="KW-0479">Metal-binding</keyword>
<keyword evidence="6" id="KW-1185">Reference proteome</keyword>
<dbReference type="EMBL" id="BAAADO010000001">
    <property type="protein sequence ID" value="GAA0482553.1"/>
    <property type="molecule type" value="Genomic_DNA"/>
</dbReference>
<comment type="caution">
    <text evidence="5">The sequence shown here is derived from an EMBL/GenBank/DDBJ whole genome shotgun (WGS) entry which is preliminary data.</text>
</comment>
<evidence type="ECO:0000313" key="6">
    <source>
        <dbReference type="Proteomes" id="UP001500880"/>
    </source>
</evidence>
<name>A0ABN1ART4_9BACI</name>
<dbReference type="NCBIfam" id="TIGR00486">
    <property type="entry name" value="YbgI_SA1388"/>
    <property type="match status" value="1"/>
</dbReference>
<dbReference type="PIRSF" id="PIRSF037489">
    <property type="entry name" value="UCP037489_NIF3_YqfO"/>
    <property type="match status" value="1"/>
</dbReference>
<sequence length="373" mass="41894">MNKTLTAQELVKMFEHWAPKSLAMEGDKIGLHVGTLNKKIRKVMVTLDVLENVVDEAIEKNVDFIFAHHPFIFKPLKKVTQDDEKGRILGKLMKHDITVYVAHTNLDIANGGMNDMLMDELGIKERDVLIEMGKEELYKFVVFVPESHQEEVREALGNSGAGHIGLYSHCTFQTQGQGTFKPLEGTNPYIGSQGELEKVDEVRMETIVPKHLLTQVLREAEEAHPYEEMAYDLYPLENEGSSFGLGRIGTLDEKMTLKEFAEHVKKSFDVPALRVVGDLNKSIRTVGIIGGDGNKFLTQVKRKGADVFITGDLYYHTAHDAMGIGLNVIDPGHHVEKVMKNGVKNYLEEQCQKDNKDVEIIASTANTEPFQFL</sequence>
<dbReference type="SUPFAM" id="SSF102705">
    <property type="entry name" value="NIF3 (NGG1p interacting factor 3)-like"/>
    <property type="match status" value="1"/>
</dbReference>
<evidence type="ECO:0000256" key="1">
    <source>
        <dbReference type="ARBA" id="ARBA00006964"/>
    </source>
</evidence>
<evidence type="ECO:0000313" key="5">
    <source>
        <dbReference type="EMBL" id="GAA0482553.1"/>
    </source>
</evidence>
<reference evidence="5 6" key="1">
    <citation type="journal article" date="2019" name="Int. J. Syst. Evol. Microbiol.">
        <title>The Global Catalogue of Microorganisms (GCM) 10K type strain sequencing project: providing services to taxonomists for standard genome sequencing and annotation.</title>
        <authorList>
            <consortium name="The Broad Institute Genomics Platform"/>
            <consortium name="The Broad Institute Genome Sequencing Center for Infectious Disease"/>
            <person name="Wu L."/>
            <person name="Ma J."/>
        </authorList>
    </citation>
    <scope>NUCLEOTIDE SEQUENCE [LARGE SCALE GENOMIC DNA]</scope>
    <source>
        <strain evidence="5 6">JCM 12389</strain>
    </source>
</reference>
<dbReference type="InterPro" id="IPR017221">
    <property type="entry name" value="DUF34/NIF3_bac"/>
</dbReference>
<dbReference type="InterPro" id="IPR036069">
    <property type="entry name" value="DUF34/NIF3_sf"/>
</dbReference>
<comment type="similarity">
    <text evidence="1 4">Belongs to the GTP cyclohydrolase I type 2/NIF3 family.</text>
</comment>
<protein>
    <recommendedName>
        <fullName evidence="2 4">GTP cyclohydrolase 1 type 2 homolog</fullName>
    </recommendedName>
</protein>
<dbReference type="RefSeq" id="WP_343837048.1">
    <property type="nucleotide sequence ID" value="NZ_BAAADO010000001.1"/>
</dbReference>
<evidence type="ECO:0000256" key="3">
    <source>
        <dbReference type="ARBA" id="ARBA00022723"/>
    </source>
</evidence>
<dbReference type="Proteomes" id="UP001500880">
    <property type="component" value="Unassembled WGS sequence"/>
</dbReference>
<dbReference type="PANTHER" id="PTHR13799">
    <property type="entry name" value="NGG1 INTERACTING FACTOR 3"/>
    <property type="match status" value="1"/>
</dbReference>
<dbReference type="PANTHER" id="PTHR13799:SF14">
    <property type="entry name" value="GTP CYCLOHYDROLASE 1 TYPE 2 HOMOLOG"/>
    <property type="match status" value="1"/>
</dbReference>
<organism evidence="5 6">
    <name type="scientific">Salinibacillus aidingensis</name>
    <dbReference type="NCBI Taxonomy" id="237684"/>
    <lineage>
        <taxon>Bacteria</taxon>
        <taxon>Bacillati</taxon>
        <taxon>Bacillota</taxon>
        <taxon>Bacilli</taxon>
        <taxon>Bacillales</taxon>
        <taxon>Bacillaceae</taxon>
        <taxon>Salinibacillus</taxon>
    </lineage>
</organism>
<dbReference type="InterPro" id="IPR002678">
    <property type="entry name" value="DUF34/NIF3"/>
</dbReference>
<evidence type="ECO:0000256" key="2">
    <source>
        <dbReference type="ARBA" id="ARBA00022112"/>
    </source>
</evidence>